<organism evidence="3 4">
    <name type="scientific">Gordonia terrae</name>
    <dbReference type="NCBI Taxonomy" id="2055"/>
    <lineage>
        <taxon>Bacteria</taxon>
        <taxon>Bacillati</taxon>
        <taxon>Actinomycetota</taxon>
        <taxon>Actinomycetes</taxon>
        <taxon>Mycobacteriales</taxon>
        <taxon>Gordoniaceae</taxon>
        <taxon>Gordonia</taxon>
    </lineage>
</organism>
<dbReference type="AlphaFoldDB" id="A0AAD0KAQ4"/>
<name>A0AAD0KAQ4_9ACTN</name>
<gene>
    <name evidence="3" type="ORF">DLJ61_23530</name>
</gene>
<feature type="region of interest" description="Disordered" evidence="1">
    <location>
        <begin position="1"/>
        <end position="21"/>
    </location>
</feature>
<evidence type="ECO:0000259" key="2">
    <source>
        <dbReference type="Pfam" id="PF20552"/>
    </source>
</evidence>
<dbReference type="InterPro" id="IPR046789">
    <property type="entry name" value="HTH_62"/>
</dbReference>
<proteinExistence type="predicted"/>
<dbReference type="RefSeq" id="WP_004018951.1">
    <property type="nucleotide sequence ID" value="NZ_CABEIC010000002.1"/>
</dbReference>
<evidence type="ECO:0000313" key="3">
    <source>
        <dbReference type="EMBL" id="AWO86090.1"/>
    </source>
</evidence>
<dbReference type="Pfam" id="PF20552">
    <property type="entry name" value="HTH_62"/>
    <property type="match status" value="1"/>
</dbReference>
<reference evidence="3 4" key="1">
    <citation type="submission" date="2018-05" db="EMBL/GenBank/DDBJ databases">
        <title>Complete genome sequence of Gordonia terrae NRRL B-16283.</title>
        <authorList>
            <person name="Garlena R.A."/>
            <person name="Russell D.A."/>
            <person name="Hatfull G.F."/>
        </authorList>
    </citation>
    <scope>NUCLEOTIDE SEQUENCE [LARGE SCALE GENOMIC DNA]</scope>
    <source>
        <strain evidence="3 4">NRRL B-16283</strain>
    </source>
</reference>
<accession>A0AAD0KAQ4</accession>
<evidence type="ECO:0000256" key="1">
    <source>
        <dbReference type="SAM" id="MobiDB-lite"/>
    </source>
</evidence>
<dbReference type="GeneID" id="32690794"/>
<protein>
    <recommendedName>
        <fullName evidence="2">Recombinase-like domain-containing protein</fullName>
    </recommendedName>
</protein>
<evidence type="ECO:0000313" key="4">
    <source>
        <dbReference type="Proteomes" id="UP000247118"/>
    </source>
</evidence>
<sequence>MMTRPAREPYLETHQTHPEPLTPYELKLAGSVTEIFTAGATTLDEVTDGLNALGLHGPDGGPWTAETFRAEMRRLGK</sequence>
<dbReference type="EMBL" id="CP029604">
    <property type="protein sequence ID" value="AWO86090.1"/>
    <property type="molecule type" value="Genomic_DNA"/>
</dbReference>
<dbReference type="Proteomes" id="UP000247118">
    <property type="component" value="Chromosome"/>
</dbReference>
<feature type="compositionally biased region" description="Basic and acidic residues" evidence="1">
    <location>
        <begin position="1"/>
        <end position="17"/>
    </location>
</feature>
<feature type="domain" description="Recombinase-like" evidence="2">
    <location>
        <begin position="7"/>
        <end position="77"/>
    </location>
</feature>
<dbReference type="KEGG" id="gta:BCM27_23280"/>